<accession>A0AAN6Z5X5</accession>
<keyword evidence="2" id="KW-0647">Proteasome</keyword>
<dbReference type="AlphaFoldDB" id="A0AAN6Z5X5"/>
<dbReference type="PANTHER" id="PTHR16771:SF0">
    <property type="entry name" value="26S PROTEASOME COMPLEX SUBUNIT SEM1"/>
    <property type="match status" value="1"/>
</dbReference>
<dbReference type="GO" id="GO:0000724">
    <property type="term" value="P:double-strand break repair via homologous recombination"/>
    <property type="evidence" value="ECO:0007669"/>
    <property type="project" value="TreeGrafter"/>
</dbReference>
<feature type="compositionally biased region" description="Basic and acidic residues" evidence="3">
    <location>
        <begin position="133"/>
        <end position="144"/>
    </location>
</feature>
<evidence type="ECO:0000256" key="2">
    <source>
        <dbReference type="RuleBase" id="RU369057"/>
    </source>
</evidence>
<dbReference type="Pfam" id="PF05160">
    <property type="entry name" value="DSS1_SEM1"/>
    <property type="match status" value="1"/>
</dbReference>
<evidence type="ECO:0000313" key="5">
    <source>
        <dbReference type="Proteomes" id="UP001302602"/>
    </source>
</evidence>
<dbReference type="CDD" id="cd13768">
    <property type="entry name" value="DSS1_Sem1"/>
    <property type="match status" value="1"/>
</dbReference>
<dbReference type="GO" id="GO:0006406">
    <property type="term" value="P:mRNA export from nucleus"/>
    <property type="evidence" value="ECO:0007669"/>
    <property type="project" value="UniProtKB-UniRule"/>
</dbReference>
<name>A0AAN6Z5X5_9PEZI</name>
<evidence type="ECO:0000256" key="3">
    <source>
        <dbReference type="SAM" id="MobiDB-lite"/>
    </source>
</evidence>
<comment type="similarity">
    <text evidence="1 2">Belongs to the DSS1/SEM1 family.</text>
</comment>
<evidence type="ECO:0000313" key="4">
    <source>
        <dbReference type="EMBL" id="KAK4125798.1"/>
    </source>
</evidence>
<proteinExistence type="inferred from homology"/>
<evidence type="ECO:0000256" key="1">
    <source>
        <dbReference type="ARBA" id="ARBA00034491"/>
    </source>
</evidence>
<dbReference type="SMART" id="SM01385">
    <property type="entry name" value="DSS1_SEM1"/>
    <property type="match status" value="1"/>
</dbReference>
<reference evidence="4" key="2">
    <citation type="submission" date="2023-05" db="EMBL/GenBank/DDBJ databases">
        <authorList>
            <consortium name="Lawrence Berkeley National Laboratory"/>
            <person name="Steindorff A."/>
            <person name="Hensen N."/>
            <person name="Bonometti L."/>
            <person name="Westerberg I."/>
            <person name="Brannstrom I.O."/>
            <person name="Guillou S."/>
            <person name="Cros-Aarteil S."/>
            <person name="Calhoun S."/>
            <person name="Haridas S."/>
            <person name="Kuo A."/>
            <person name="Mondo S."/>
            <person name="Pangilinan J."/>
            <person name="Riley R."/>
            <person name="Labutti K."/>
            <person name="Andreopoulos B."/>
            <person name="Lipzen A."/>
            <person name="Chen C."/>
            <person name="Yanf M."/>
            <person name="Daum C."/>
            <person name="Ng V."/>
            <person name="Clum A."/>
            <person name="Ohm R."/>
            <person name="Martin F."/>
            <person name="Silar P."/>
            <person name="Natvig D."/>
            <person name="Lalanne C."/>
            <person name="Gautier V."/>
            <person name="Ament-Velasquez S.L."/>
            <person name="Kruys A."/>
            <person name="Hutchinson M.I."/>
            <person name="Powell A.J."/>
            <person name="Barry K."/>
            <person name="Miller A.N."/>
            <person name="Grigoriev I.V."/>
            <person name="Debuchy R."/>
            <person name="Gladieux P."/>
            <person name="Thoren M.H."/>
            <person name="Johannesson H."/>
        </authorList>
    </citation>
    <scope>NUCLEOTIDE SEQUENCE</scope>
    <source>
        <strain evidence="4">CBS 731.68</strain>
    </source>
</reference>
<dbReference type="GO" id="GO:0005634">
    <property type="term" value="C:nucleus"/>
    <property type="evidence" value="ECO:0007669"/>
    <property type="project" value="UniProtKB-SubCell"/>
</dbReference>
<keyword evidence="5" id="KW-1185">Reference proteome</keyword>
<reference evidence="4" key="1">
    <citation type="journal article" date="2023" name="Mol. Phylogenet. Evol.">
        <title>Genome-scale phylogeny and comparative genomics of the fungal order Sordariales.</title>
        <authorList>
            <person name="Hensen N."/>
            <person name="Bonometti L."/>
            <person name="Westerberg I."/>
            <person name="Brannstrom I.O."/>
            <person name="Guillou S."/>
            <person name="Cros-Aarteil S."/>
            <person name="Calhoun S."/>
            <person name="Haridas S."/>
            <person name="Kuo A."/>
            <person name="Mondo S."/>
            <person name="Pangilinan J."/>
            <person name="Riley R."/>
            <person name="LaButti K."/>
            <person name="Andreopoulos B."/>
            <person name="Lipzen A."/>
            <person name="Chen C."/>
            <person name="Yan M."/>
            <person name="Daum C."/>
            <person name="Ng V."/>
            <person name="Clum A."/>
            <person name="Steindorff A."/>
            <person name="Ohm R.A."/>
            <person name="Martin F."/>
            <person name="Silar P."/>
            <person name="Natvig D.O."/>
            <person name="Lalanne C."/>
            <person name="Gautier V."/>
            <person name="Ament-Velasquez S.L."/>
            <person name="Kruys A."/>
            <person name="Hutchinson M.I."/>
            <person name="Powell A.J."/>
            <person name="Barry K."/>
            <person name="Miller A.N."/>
            <person name="Grigoriev I.V."/>
            <person name="Debuchy R."/>
            <person name="Gladieux P."/>
            <person name="Hiltunen Thoren M."/>
            <person name="Johannesson H."/>
        </authorList>
    </citation>
    <scope>NUCLEOTIDE SEQUENCE</scope>
    <source>
        <strain evidence="4">CBS 731.68</strain>
    </source>
</reference>
<comment type="caution">
    <text evidence="4">The sequence shown here is derived from an EMBL/GenBank/DDBJ whole genome shotgun (WGS) entry which is preliminary data.</text>
</comment>
<dbReference type="PANTHER" id="PTHR16771">
    <property type="entry name" value="26 PROTEASOME COMPLEX SUBUNIT DSS1"/>
    <property type="match status" value="1"/>
</dbReference>
<gene>
    <name evidence="4" type="ORF">N657DRAFT_642548</name>
</gene>
<organism evidence="4 5">
    <name type="scientific">Parathielavia appendiculata</name>
    <dbReference type="NCBI Taxonomy" id="2587402"/>
    <lineage>
        <taxon>Eukaryota</taxon>
        <taxon>Fungi</taxon>
        <taxon>Dikarya</taxon>
        <taxon>Ascomycota</taxon>
        <taxon>Pezizomycotina</taxon>
        <taxon>Sordariomycetes</taxon>
        <taxon>Sordariomycetidae</taxon>
        <taxon>Sordariales</taxon>
        <taxon>Chaetomiaceae</taxon>
        <taxon>Parathielavia</taxon>
    </lineage>
</organism>
<dbReference type="EMBL" id="MU853225">
    <property type="protein sequence ID" value="KAK4125798.1"/>
    <property type="molecule type" value="Genomic_DNA"/>
</dbReference>
<feature type="compositionally biased region" description="Acidic residues" evidence="3">
    <location>
        <begin position="191"/>
        <end position="200"/>
    </location>
</feature>
<dbReference type="GO" id="GO:0043248">
    <property type="term" value="P:proteasome assembly"/>
    <property type="evidence" value="ECO:0007669"/>
    <property type="project" value="UniProtKB-UniRule"/>
</dbReference>
<feature type="region of interest" description="Disordered" evidence="3">
    <location>
        <begin position="92"/>
        <end position="203"/>
    </location>
</feature>
<dbReference type="RefSeq" id="XP_062649569.1">
    <property type="nucleotide sequence ID" value="XM_062792365.1"/>
</dbReference>
<dbReference type="GO" id="GO:0008541">
    <property type="term" value="C:proteasome regulatory particle, lid subcomplex"/>
    <property type="evidence" value="ECO:0007669"/>
    <property type="project" value="UniProtKB-UniRule"/>
</dbReference>
<sequence>MHKARRPVRFRHFEIGLCAMSFHRCCPTKPGPCGRLKPNTGLFLASRLQKPKLIQAQPTSQRPTQCIFIIAPGNSTTTLDSVVIPLALPSDTFPHHRRTRRLPSATSWRPEVNHHPASTTSDPLTMASSQTATKKDDKAAETKPEQQPAADQKPAALEEDDEFEDFPVDDWAQEDTEAASGGGATQHLWEESWDDDDTSDDFSTQLKEELKKVEASKKR</sequence>
<protein>
    <recommendedName>
        <fullName evidence="2">26S proteasome complex subunit SEM1</fullName>
    </recommendedName>
</protein>
<comment type="subcellular location">
    <subcellularLocation>
        <location evidence="2">Nucleus</location>
    </subcellularLocation>
</comment>
<dbReference type="InterPro" id="IPR007834">
    <property type="entry name" value="DSS1_SEM1"/>
</dbReference>
<dbReference type="Proteomes" id="UP001302602">
    <property type="component" value="Unassembled WGS sequence"/>
</dbReference>
<comment type="function">
    <text evidence="2">Component of the 26S proteasome, a multiprotein complex involved in the ATP-dependent degradation of ubiquitinated proteins.</text>
</comment>
<feature type="compositionally biased region" description="Polar residues" evidence="3">
    <location>
        <begin position="116"/>
        <end position="130"/>
    </location>
</feature>
<feature type="compositionally biased region" description="Acidic residues" evidence="3">
    <location>
        <begin position="157"/>
        <end position="177"/>
    </location>
</feature>
<keyword evidence="2" id="KW-0539">Nucleus</keyword>
<dbReference type="GeneID" id="87829134"/>